<evidence type="ECO:0000259" key="2">
    <source>
        <dbReference type="Pfam" id="PF01683"/>
    </source>
</evidence>
<name>A0A915K596_ROMCU</name>
<feature type="domain" description="EB" evidence="2">
    <location>
        <begin position="323"/>
        <end position="362"/>
    </location>
</feature>
<dbReference type="Pfam" id="PF01683">
    <property type="entry name" value="EB"/>
    <property type="match status" value="3"/>
</dbReference>
<evidence type="ECO:0000256" key="1">
    <source>
        <dbReference type="SAM" id="SignalP"/>
    </source>
</evidence>
<sequence length="411" mass="44641">MQILILVLHMLFTLTKTTFFPDHGFMGDSCDFNDDCSGYGVVCIKGKLPDRINYSCSDACKLPMFCNNGKCDCIRSIVVNDVCFAESSFGQSCTKNEECVQPFSACISGSCRCIAGAVQVGSTCQAAPHCPTGAQPSGFCSRNSTNKQNIQNYANSGSQIDNCTKDAYCYTEENSYSGVCCPAVCPLSQKVDTRFTCDPNQVTVDRPLCPDDTHYCHRAAECKFIISYGFYIAQSYSSTVCCPKPCYEPTPLFIRGACYARAFLNGPCEIDEQCDGAYGMQCTNKRCQCRQNFKPDVRNATNVDDDPAQICVRNCDVGQGAAVEHQGECFAGQLSVGDSCVVDDQCPQGGRCFRGVCRCLCDRGYFPANNNRTCATVESRTVKPSILQPVSGSTPTTFINLIKSIFGANAG</sequence>
<dbReference type="Proteomes" id="UP000887565">
    <property type="component" value="Unplaced"/>
</dbReference>
<reference evidence="4" key="1">
    <citation type="submission" date="2022-11" db="UniProtKB">
        <authorList>
            <consortium name="WormBaseParasite"/>
        </authorList>
    </citation>
    <scope>IDENTIFICATION</scope>
</reference>
<protein>
    <submittedName>
        <fullName evidence="4">EB domain-containing protein</fullName>
    </submittedName>
</protein>
<feature type="signal peptide" evidence="1">
    <location>
        <begin position="1"/>
        <end position="17"/>
    </location>
</feature>
<dbReference type="InterPro" id="IPR006149">
    <property type="entry name" value="EB_dom"/>
</dbReference>
<organism evidence="3 4">
    <name type="scientific">Romanomermis culicivorax</name>
    <name type="common">Nematode worm</name>
    <dbReference type="NCBI Taxonomy" id="13658"/>
    <lineage>
        <taxon>Eukaryota</taxon>
        <taxon>Metazoa</taxon>
        <taxon>Ecdysozoa</taxon>
        <taxon>Nematoda</taxon>
        <taxon>Enoplea</taxon>
        <taxon>Dorylaimia</taxon>
        <taxon>Mermithida</taxon>
        <taxon>Mermithoidea</taxon>
        <taxon>Mermithidae</taxon>
        <taxon>Romanomermis</taxon>
    </lineage>
</organism>
<dbReference type="AlphaFoldDB" id="A0A915K596"/>
<accession>A0A915K596</accession>
<evidence type="ECO:0000313" key="4">
    <source>
        <dbReference type="WBParaSite" id="nRc.2.0.1.t33374-RA"/>
    </source>
</evidence>
<feature type="domain" description="EB" evidence="2">
    <location>
        <begin position="77"/>
        <end position="124"/>
    </location>
</feature>
<evidence type="ECO:0000313" key="3">
    <source>
        <dbReference type="Proteomes" id="UP000887565"/>
    </source>
</evidence>
<keyword evidence="1" id="KW-0732">Signal</keyword>
<feature type="chain" id="PRO_5038123224" evidence="1">
    <location>
        <begin position="18"/>
        <end position="411"/>
    </location>
</feature>
<dbReference type="OMA" id="RCHPHYV"/>
<dbReference type="WBParaSite" id="nRc.2.0.1.t33374-RA">
    <property type="protein sequence ID" value="nRc.2.0.1.t33374-RA"/>
    <property type="gene ID" value="nRc.2.0.1.g33374"/>
</dbReference>
<proteinExistence type="predicted"/>
<keyword evidence="3" id="KW-1185">Reference proteome</keyword>
<feature type="domain" description="EB" evidence="2">
    <location>
        <begin position="248"/>
        <end position="295"/>
    </location>
</feature>